<dbReference type="EMBL" id="LT629749">
    <property type="protein sequence ID" value="SDS14795.1"/>
    <property type="molecule type" value="Genomic_DNA"/>
</dbReference>
<dbReference type="InterPro" id="IPR010998">
    <property type="entry name" value="Integrase_recombinase_N"/>
</dbReference>
<feature type="active site" description="O-(3'-phospho-DNA)-tyrosine intermediate" evidence="9">
    <location>
        <position position="317"/>
    </location>
</feature>
<feature type="domain" description="Core-binding (CB)" evidence="12">
    <location>
        <begin position="17"/>
        <end position="103"/>
    </location>
</feature>
<evidence type="ECO:0000256" key="1">
    <source>
        <dbReference type="ARBA" id="ARBA00004496"/>
    </source>
</evidence>
<evidence type="ECO:0000256" key="6">
    <source>
        <dbReference type="ARBA" id="ARBA00023125"/>
    </source>
</evidence>
<dbReference type="AlphaFoldDB" id="A0A1H1PUI8"/>
<dbReference type="PROSITE" id="PS51900">
    <property type="entry name" value="CB"/>
    <property type="match status" value="1"/>
</dbReference>
<evidence type="ECO:0000256" key="7">
    <source>
        <dbReference type="ARBA" id="ARBA00023172"/>
    </source>
</evidence>
<dbReference type="InterPro" id="IPR023009">
    <property type="entry name" value="Tyrosine_recombinase_XerC/XerD"/>
</dbReference>
<dbReference type="Gene3D" id="1.10.443.10">
    <property type="entry name" value="Intergrase catalytic core"/>
    <property type="match status" value="1"/>
</dbReference>
<feature type="region of interest" description="Disordered" evidence="10">
    <location>
        <begin position="140"/>
        <end position="166"/>
    </location>
</feature>
<dbReference type="Pfam" id="PF02899">
    <property type="entry name" value="Phage_int_SAM_1"/>
    <property type="match status" value="1"/>
</dbReference>
<dbReference type="GO" id="GO:0007059">
    <property type="term" value="P:chromosome segregation"/>
    <property type="evidence" value="ECO:0007669"/>
    <property type="project" value="UniProtKB-UniRule"/>
</dbReference>
<sequence length="336" mass="36287">MTTAGSSATATAEPLSAEFATLVEDYARHLRLQRELSVHTVRAYTGDVTGLLRHLQRLGLTSLDAVTIRALRSWLAREQTRGQARSTLQRRSAAVRVFFTWAQTSGRVATNPAAGLRSPRKERSLPPHLGQTEAAAMLDAARPGPDPEPDPRASGPGAADRPATPHDPAVVLRDLALLEVLYATGVRVAELCGLDLDDVDTERRLVRVIGKGDKERSVPVGLPALRAVERYLADGRPALAVPTSGPAVFLGERGRRMDPRVVRRVVHAALGRVEGAPDLGPHGLRHAMATHLLEGGADLRSVQEMLGHASLATTQIYTHVTDERLREAFARAHPRA</sequence>
<dbReference type="GO" id="GO:0003677">
    <property type="term" value="F:DNA binding"/>
    <property type="evidence" value="ECO:0007669"/>
    <property type="project" value="UniProtKB-UniRule"/>
</dbReference>
<dbReference type="GO" id="GO:0009037">
    <property type="term" value="F:tyrosine-based site-specific recombinase activity"/>
    <property type="evidence" value="ECO:0007669"/>
    <property type="project" value="UniProtKB-UniRule"/>
</dbReference>
<dbReference type="Proteomes" id="UP000199092">
    <property type="component" value="Chromosome I"/>
</dbReference>
<keyword evidence="8 9" id="KW-0131">Cell cycle</keyword>
<dbReference type="STRING" id="546871.SAMN04488543_1170"/>
<dbReference type="GO" id="GO:0005737">
    <property type="term" value="C:cytoplasm"/>
    <property type="evidence" value="ECO:0007669"/>
    <property type="project" value="UniProtKB-SubCell"/>
</dbReference>
<dbReference type="PANTHER" id="PTHR30349">
    <property type="entry name" value="PHAGE INTEGRASE-RELATED"/>
    <property type="match status" value="1"/>
</dbReference>
<dbReference type="GO" id="GO:0006313">
    <property type="term" value="P:DNA transposition"/>
    <property type="evidence" value="ECO:0007669"/>
    <property type="project" value="UniProtKB-UniRule"/>
</dbReference>
<evidence type="ECO:0000256" key="2">
    <source>
        <dbReference type="ARBA" id="ARBA00022490"/>
    </source>
</evidence>
<accession>A0A1H1PUI8</accession>
<dbReference type="GO" id="GO:0051301">
    <property type="term" value="P:cell division"/>
    <property type="evidence" value="ECO:0007669"/>
    <property type="project" value="UniProtKB-KW"/>
</dbReference>
<dbReference type="HAMAP" id="MF_01808">
    <property type="entry name" value="Recomb_XerC_XerD"/>
    <property type="match status" value="1"/>
</dbReference>
<evidence type="ECO:0000259" key="11">
    <source>
        <dbReference type="PROSITE" id="PS51898"/>
    </source>
</evidence>
<organism evidence="13 14">
    <name type="scientific">Friedmanniella luteola</name>
    <dbReference type="NCBI Taxonomy" id="546871"/>
    <lineage>
        <taxon>Bacteria</taxon>
        <taxon>Bacillati</taxon>
        <taxon>Actinomycetota</taxon>
        <taxon>Actinomycetes</taxon>
        <taxon>Propionibacteriales</taxon>
        <taxon>Nocardioidaceae</taxon>
        <taxon>Friedmanniella</taxon>
    </lineage>
</organism>
<proteinExistence type="inferred from homology"/>
<dbReference type="SUPFAM" id="SSF56349">
    <property type="entry name" value="DNA breaking-rejoining enzymes"/>
    <property type="match status" value="1"/>
</dbReference>
<feature type="active site" evidence="9">
    <location>
        <position position="187"/>
    </location>
</feature>
<evidence type="ECO:0000313" key="13">
    <source>
        <dbReference type="EMBL" id="SDS14795.1"/>
    </source>
</evidence>
<feature type="domain" description="Tyr recombinase" evidence="11">
    <location>
        <begin position="124"/>
        <end position="330"/>
    </location>
</feature>
<dbReference type="InterPro" id="IPR004107">
    <property type="entry name" value="Integrase_SAM-like_N"/>
</dbReference>
<evidence type="ECO:0000256" key="10">
    <source>
        <dbReference type="SAM" id="MobiDB-lite"/>
    </source>
</evidence>
<feature type="active site" evidence="9">
    <location>
        <position position="282"/>
    </location>
</feature>
<evidence type="ECO:0000259" key="12">
    <source>
        <dbReference type="PROSITE" id="PS51900"/>
    </source>
</evidence>
<dbReference type="NCBIfam" id="NF001399">
    <property type="entry name" value="PRK00283.1"/>
    <property type="match status" value="1"/>
</dbReference>
<keyword evidence="3 9" id="KW-0132">Cell division</keyword>
<name>A0A1H1PUI8_9ACTN</name>
<dbReference type="Pfam" id="PF00589">
    <property type="entry name" value="Phage_integrase"/>
    <property type="match status" value="1"/>
</dbReference>
<dbReference type="InterPro" id="IPR013762">
    <property type="entry name" value="Integrase-like_cat_sf"/>
</dbReference>
<evidence type="ECO:0000256" key="4">
    <source>
        <dbReference type="ARBA" id="ARBA00022829"/>
    </source>
</evidence>
<evidence type="ECO:0000256" key="3">
    <source>
        <dbReference type="ARBA" id="ARBA00022618"/>
    </source>
</evidence>
<dbReference type="PROSITE" id="PS51898">
    <property type="entry name" value="TYR_RECOMBINASE"/>
    <property type="match status" value="1"/>
</dbReference>
<keyword evidence="2 9" id="KW-0963">Cytoplasm</keyword>
<dbReference type="InterPro" id="IPR050090">
    <property type="entry name" value="Tyrosine_recombinase_XerCD"/>
</dbReference>
<dbReference type="RefSeq" id="WP_091411027.1">
    <property type="nucleotide sequence ID" value="NZ_LT629749.1"/>
</dbReference>
<evidence type="ECO:0000256" key="5">
    <source>
        <dbReference type="ARBA" id="ARBA00022908"/>
    </source>
</evidence>
<dbReference type="PANTHER" id="PTHR30349:SF77">
    <property type="entry name" value="TYROSINE RECOMBINASE XERC"/>
    <property type="match status" value="1"/>
</dbReference>
<keyword evidence="4 9" id="KW-0159">Chromosome partition</keyword>
<comment type="subunit">
    <text evidence="9">Forms a cyclic heterotetrameric complex composed of two molecules of XerC and two molecules of XerD.</text>
</comment>
<keyword evidence="6 9" id="KW-0238">DNA-binding</keyword>
<dbReference type="InterPro" id="IPR011010">
    <property type="entry name" value="DNA_brk_join_enz"/>
</dbReference>
<comment type="subcellular location">
    <subcellularLocation>
        <location evidence="1 9">Cytoplasm</location>
    </subcellularLocation>
</comment>
<dbReference type="InterPro" id="IPR002104">
    <property type="entry name" value="Integrase_catalytic"/>
</dbReference>
<reference evidence="13 14" key="1">
    <citation type="submission" date="2016-10" db="EMBL/GenBank/DDBJ databases">
        <authorList>
            <person name="de Groot N.N."/>
        </authorList>
    </citation>
    <scope>NUCLEOTIDE SEQUENCE [LARGE SCALE GENOMIC DNA]</scope>
    <source>
        <strain evidence="13 14">DSM 21741</strain>
    </source>
</reference>
<evidence type="ECO:0000313" key="14">
    <source>
        <dbReference type="Proteomes" id="UP000199092"/>
    </source>
</evidence>
<evidence type="ECO:0000256" key="8">
    <source>
        <dbReference type="ARBA" id="ARBA00023306"/>
    </source>
</evidence>
<dbReference type="Gene3D" id="1.10.150.130">
    <property type="match status" value="1"/>
</dbReference>
<keyword evidence="14" id="KW-1185">Reference proteome</keyword>
<comment type="function">
    <text evidence="9">Site-specific tyrosine recombinase, which acts by catalyzing the cutting and rejoining of the recombining DNA molecules. The XerC-XerD complex is essential to convert dimers of the bacterial chromosome into monomers to permit their segregation at cell division. It also contributes to the segregational stability of plasmids.</text>
</comment>
<protein>
    <recommendedName>
        <fullName evidence="9">Tyrosine recombinase XerC</fullName>
    </recommendedName>
</protein>
<gene>
    <name evidence="9" type="primary">xerC</name>
    <name evidence="13" type="ORF">SAMN04488543_1170</name>
</gene>
<dbReference type="InterPro" id="IPR044068">
    <property type="entry name" value="CB"/>
</dbReference>
<keyword evidence="7 9" id="KW-0233">DNA recombination</keyword>
<comment type="similarity">
    <text evidence="9">Belongs to the 'phage' integrase family. XerC subfamily.</text>
</comment>
<evidence type="ECO:0000256" key="9">
    <source>
        <dbReference type="HAMAP-Rule" id="MF_01808"/>
    </source>
</evidence>
<feature type="active site" evidence="9">
    <location>
        <position position="308"/>
    </location>
</feature>
<dbReference type="CDD" id="cd00798">
    <property type="entry name" value="INT_XerDC_C"/>
    <property type="match status" value="1"/>
</dbReference>
<keyword evidence="5 9" id="KW-0229">DNA integration</keyword>
<feature type="active site" evidence="9">
    <location>
        <position position="285"/>
    </location>
</feature>
<dbReference type="OrthoDB" id="9801717at2"/>
<feature type="active site" evidence="9">
    <location>
        <position position="211"/>
    </location>
</feature>